<comment type="caution">
    <text evidence="1">The sequence shown here is derived from an EMBL/GenBank/DDBJ whole genome shotgun (WGS) entry which is preliminary data.</text>
</comment>
<gene>
    <name evidence="1" type="ORF">QM524_21695</name>
</gene>
<name>A0ABT6YEA8_9BACT</name>
<sequence>MQNNFRIDSIFHQVGYSFDVSVEIHHEYIREINLKLKAGEISLFGKEEYSLFVIVNTAKEVKDLAIKKSYKSQKEMLIGTSNKGFTSRPSKK</sequence>
<evidence type="ECO:0000313" key="1">
    <source>
        <dbReference type="EMBL" id="MDI9861850.1"/>
    </source>
</evidence>
<dbReference type="RefSeq" id="WP_283346199.1">
    <property type="nucleotide sequence ID" value="NZ_JASHIF010000023.1"/>
</dbReference>
<dbReference type="EMBL" id="JASHIF010000023">
    <property type="protein sequence ID" value="MDI9861850.1"/>
    <property type="molecule type" value="Genomic_DNA"/>
</dbReference>
<proteinExistence type="predicted"/>
<accession>A0ABT6YEA8</accession>
<evidence type="ECO:0000313" key="2">
    <source>
        <dbReference type="Proteomes" id="UP001236507"/>
    </source>
</evidence>
<reference evidence="1 2" key="1">
    <citation type="submission" date="2023-05" db="EMBL/GenBank/DDBJ databases">
        <title>Novel species of genus Flectobacillus isolated from stream in China.</title>
        <authorList>
            <person name="Lu H."/>
        </authorList>
    </citation>
    <scope>NUCLEOTIDE SEQUENCE [LARGE SCALE GENOMIC DNA]</scope>
    <source>
        <strain evidence="1 2">KCTC 42575</strain>
    </source>
</reference>
<dbReference type="Proteomes" id="UP001236507">
    <property type="component" value="Unassembled WGS sequence"/>
</dbReference>
<keyword evidence="2" id="KW-1185">Reference proteome</keyword>
<organism evidence="1 2">
    <name type="scientific">Flectobacillus roseus</name>
    <dbReference type="NCBI Taxonomy" id="502259"/>
    <lineage>
        <taxon>Bacteria</taxon>
        <taxon>Pseudomonadati</taxon>
        <taxon>Bacteroidota</taxon>
        <taxon>Cytophagia</taxon>
        <taxon>Cytophagales</taxon>
        <taxon>Flectobacillaceae</taxon>
        <taxon>Flectobacillus</taxon>
    </lineage>
</organism>
<protein>
    <submittedName>
        <fullName evidence="1">Uncharacterized protein</fullName>
    </submittedName>
</protein>